<evidence type="ECO:0000256" key="6">
    <source>
        <dbReference type="ARBA" id="ARBA00065586"/>
    </source>
</evidence>
<evidence type="ECO:0000313" key="10">
    <source>
        <dbReference type="EMBL" id="CAB4001767.1"/>
    </source>
</evidence>
<keyword evidence="11" id="KW-1185">Reference proteome</keyword>
<keyword evidence="5 8" id="KW-0539">Nucleus</keyword>
<dbReference type="PIRSF" id="PIRSF031066">
    <property type="entry name" value="Splicing_factor_SPF45"/>
    <property type="match status" value="1"/>
</dbReference>
<dbReference type="FunFam" id="3.30.70.330:FF:000079">
    <property type="entry name" value="Putative splicing factor 45"/>
    <property type="match status" value="1"/>
</dbReference>
<comment type="subunit">
    <text evidence="6">Binds SXL. Associates with the spliceosome. Interacts with SF3B1, SF1 and U2AF2.</text>
</comment>
<evidence type="ECO:0000256" key="9">
    <source>
        <dbReference type="SAM" id="MobiDB-lite"/>
    </source>
</evidence>
<feature type="compositionally biased region" description="Basic and acidic residues" evidence="9">
    <location>
        <begin position="143"/>
        <end position="194"/>
    </location>
</feature>
<evidence type="ECO:0000256" key="3">
    <source>
        <dbReference type="ARBA" id="ARBA00022884"/>
    </source>
</evidence>
<comment type="subunit">
    <text evidence="8">Associates with the spliceosome.</text>
</comment>
<feature type="compositionally biased region" description="Polar residues" evidence="9">
    <location>
        <begin position="124"/>
        <end position="133"/>
    </location>
</feature>
<dbReference type="GO" id="GO:0005654">
    <property type="term" value="C:nucleoplasm"/>
    <property type="evidence" value="ECO:0007669"/>
    <property type="project" value="UniProtKB-UniRule"/>
</dbReference>
<dbReference type="PROSITE" id="PS50102">
    <property type="entry name" value="RRM"/>
    <property type="match status" value="1"/>
</dbReference>
<organism evidence="10 11">
    <name type="scientific">Paramuricea clavata</name>
    <name type="common">Red gorgonian</name>
    <name type="synonym">Violescent sea-whip</name>
    <dbReference type="NCBI Taxonomy" id="317549"/>
    <lineage>
        <taxon>Eukaryota</taxon>
        <taxon>Metazoa</taxon>
        <taxon>Cnidaria</taxon>
        <taxon>Anthozoa</taxon>
        <taxon>Octocorallia</taxon>
        <taxon>Malacalcyonacea</taxon>
        <taxon>Plexauridae</taxon>
        <taxon>Paramuricea</taxon>
    </lineage>
</organism>
<evidence type="ECO:0000256" key="4">
    <source>
        <dbReference type="ARBA" id="ARBA00023187"/>
    </source>
</evidence>
<dbReference type="SMART" id="SM00443">
    <property type="entry name" value="G_patch"/>
    <property type="match status" value="1"/>
</dbReference>
<dbReference type="InterPro" id="IPR000504">
    <property type="entry name" value="RRM_dom"/>
</dbReference>
<dbReference type="InterPro" id="IPR000467">
    <property type="entry name" value="G_patch_dom"/>
</dbReference>
<dbReference type="PROSITE" id="PS50174">
    <property type="entry name" value="G_PATCH"/>
    <property type="match status" value="1"/>
</dbReference>
<dbReference type="OrthoDB" id="5411533at2759"/>
<dbReference type="Proteomes" id="UP001152795">
    <property type="component" value="Unassembled WGS sequence"/>
</dbReference>
<evidence type="ECO:0000313" key="11">
    <source>
        <dbReference type="Proteomes" id="UP001152795"/>
    </source>
</evidence>
<comment type="caution">
    <text evidence="10">The sequence shown here is derived from an EMBL/GenBank/DDBJ whole genome shotgun (WGS) entry which is preliminary data.</text>
</comment>
<protein>
    <recommendedName>
        <fullName evidence="7 8">Splicing factor 45</fullName>
    </recommendedName>
    <alternativeName>
        <fullName evidence="8">RNA-binding motif protein 17</fullName>
    </alternativeName>
</protein>
<keyword evidence="2 8" id="KW-0507">mRNA processing</keyword>
<dbReference type="InterPro" id="IPR012677">
    <property type="entry name" value="Nucleotide-bd_a/b_plait_sf"/>
</dbReference>
<sequence>MPVRRSAVGGSTNWRLSESFLQPRLPSTTHVFNFELHVIQSKDIMMSLYDDIDGVPLKENNSSETAGWSSSFSFMQQQLKRQKVAQGKTPSQLKSSRPSGLSKQANSSKDILSSNDENKDPDTSSEPFVQTEASMAVVVDEYDPMRPNDYEECKQKQREKEQREKELERSQRDKDYDDRYRDRGRDRDRGDYRTRGRRRRYGGDDDEEPRSLARKGGAAIAPPVSLIAASNADEDNKPFSGIPSLFNKPDVGFDSPVASNIMAKYGWKDGQGLGKQEQGINQCLQVEKTSKRGGKIINQEKELSQLQENESLVGKMKNPSKVILLRNMVGPGEVDDELEPETAEECSKYGEVQKVVIYEIPEGVADDEAVRIFVEFKKMDSAIKAIIDLNGRYFGGRTVKAGFYNLDKFRRYDLMDDLELM</sequence>
<dbReference type="SMART" id="SM00361">
    <property type="entry name" value="RRM_1"/>
    <property type="match status" value="1"/>
</dbReference>
<accession>A0A6S7HEM7</accession>
<dbReference type="GO" id="GO:0071011">
    <property type="term" value="C:precatalytic spliceosome"/>
    <property type="evidence" value="ECO:0007669"/>
    <property type="project" value="TreeGrafter"/>
</dbReference>
<dbReference type="GO" id="GO:0000380">
    <property type="term" value="P:alternative mRNA splicing, via spliceosome"/>
    <property type="evidence" value="ECO:0007669"/>
    <property type="project" value="TreeGrafter"/>
</dbReference>
<evidence type="ECO:0000256" key="1">
    <source>
        <dbReference type="ARBA" id="ARBA00004123"/>
    </source>
</evidence>
<reference evidence="10" key="1">
    <citation type="submission" date="2020-04" db="EMBL/GenBank/DDBJ databases">
        <authorList>
            <person name="Alioto T."/>
            <person name="Alioto T."/>
            <person name="Gomez Garrido J."/>
        </authorList>
    </citation>
    <scope>NUCLEOTIDE SEQUENCE</scope>
    <source>
        <strain evidence="10">A484AB</strain>
    </source>
</reference>
<comment type="function">
    <text evidence="8">Splice factor that binds to the single-stranded 3'AG at the exon/intron border and promotes its utilization in the second catalytic step. Involved in the regulation of alternative splicing and the utilization of cryptic splice sites.</text>
</comment>
<keyword evidence="4 8" id="KW-0508">mRNA splicing</keyword>
<comment type="subcellular location">
    <subcellularLocation>
        <location evidence="1 8">Nucleus</location>
    </subcellularLocation>
</comment>
<proteinExistence type="predicted"/>
<keyword evidence="3 8" id="KW-0694">RNA-binding</keyword>
<dbReference type="Pfam" id="PF01585">
    <property type="entry name" value="G-patch"/>
    <property type="match status" value="1"/>
</dbReference>
<dbReference type="CDD" id="cd12647">
    <property type="entry name" value="RRM_UHM_SPF45"/>
    <property type="match status" value="1"/>
</dbReference>
<dbReference type="InterPro" id="IPR040052">
    <property type="entry name" value="RBM17"/>
</dbReference>
<name>A0A6S7HEM7_PARCT</name>
<evidence type="ECO:0000256" key="7">
    <source>
        <dbReference type="ARBA" id="ARBA00074919"/>
    </source>
</evidence>
<dbReference type="InterPro" id="IPR034653">
    <property type="entry name" value="SPF45_RRM"/>
</dbReference>
<dbReference type="PANTHER" id="PTHR13288">
    <property type="entry name" value="SPLICING FACTOR 45 SPF45"/>
    <property type="match status" value="1"/>
</dbReference>
<dbReference type="GO" id="GO:0003723">
    <property type="term" value="F:RNA binding"/>
    <property type="evidence" value="ECO:0007669"/>
    <property type="project" value="UniProtKB-UniRule"/>
</dbReference>
<evidence type="ECO:0000256" key="8">
    <source>
        <dbReference type="PIRNR" id="PIRNR031066"/>
    </source>
</evidence>
<dbReference type="InterPro" id="IPR035979">
    <property type="entry name" value="RBD_domain_sf"/>
</dbReference>
<gene>
    <name evidence="10" type="ORF">PACLA_8A013693</name>
</gene>
<dbReference type="SUPFAM" id="SSF54928">
    <property type="entry name" value="RNA-binding domain, RBD"/>
    <property type="match status" value="1"/>
</dbReference>
<dbReference type="Pfam" id="PF00076">
    <property type="entry name" value="RRM_1"/>
    <property type="match status" value="1"/>
</dbReference>
<dbReference type="PANTHER" id="PTHR13288:SF8">
    <property type="entry name" value="SPLICING FACTOR 45"/>
    <property type="match status" value="1"/>
</dbReference>
<dbReference type="EMBL" id="CACRXK020004174">
    <property type="protein sequence ID" value="CAB4001767.1"/>
    <property type="molecule type" value="Genomic_DNA"/>
</dbReference>
<dbReference type="InterPro" id="IPR003954">
    <property type="entry name" value="RRM_euk-type"/>
</dbReference>
<dbReference type="AlphaFoldDB" id="A0A6S7HEM7"/>
<dbReference type="GO" id="GO:0045292">
    <property type="term" value="P:mRNA cis splicing, via spliceosome"/>
    <property type="evidence" value="ECO:0007669"/>
    <property type="project" value="UniProtKB-UniRule"/>
</dbReference>
<dbReference type="Gene3D" id="3.30.70.330">
    <property type="match status" value="1"/>
</dbReference>
<evidence type="ECO:0000256" key="5">
    <source>
        <dbReference type="ARBA" id="ARBA00023242"/>
    </source>
</evidence>
<feature type="compositionally biased region" description="Polar residues" evidence="9">
    <location>
        <begin position="88"/>
        <end position="115"/>
    </location>
</feature>
<evidence type="ECO:0000256" key="2">
    <source>
        <dbReference type="ARBA" id="ARBA00022664"/>
    </source>
</evidence>
<feature type="region of interest" description="Disordered" evidence="9">
    <location>
        <begin position="79"/>
        <end position="218"/>
    </location>
</feature>
<keyword evidence="8" id="KW-0747">Spliceosome</keyword>